<name>A0A858RNM1_9BACT</name>
<feature type="region of interest" description="Disordered" evidence="1">
    <location>
        <begin position="22"/>
        <end position="114"/>
    </location>
</feature>
<reference evidence="2 3" key="1">
    <citation type="submission" date="2020-04" db="EMBL/GenBank/DDBJ databases">
        <title>Luteolibacter sp. G-1-1-1 isolated from soil.</title>
        <authorList>
            <person name="Dahal R.H."/>
        </authorList>
    </citation>
    <scope>NUCLEOTIDE SEQUENCE [LARGE SCALE GENOMIC DNA]</scope>
    <source>
        <strain evidence="2 3">G-1-1-1</strain>
    </source>
</reference>
<dbReference type="PROSITE" id="PS51257">
    <property type="entry name" value="PROKAR_LIPOPROTEIN"/>
    <property type="match status" value="1"/>
</dbReference>
<dbReference type="RefSeq" id="WP_169456660.1">
    <property type="nucleotide sequence ID" value="NZ_CP051774.1"/>
</dbReference>
<evidence type="ECO:0008006" key="4">
    <source>
        <dbReference type="Google" id="ProtNLM"/>
    </source>
</evidence>
<dbReference type="Proteomes" id="UP000501812">
    <property type="component" value="Chromosome"/>
</dbReference>
<accession>A0A858RNM1</accession>
<feature type="compositionally biased region" description="Basic and acidic residues" evidence="1">
    <location>
        <begin position="52"/>
        <end position="63"/>
    </location>
</feature>
<feature type="region of interest" description="Disordered" evidence="1">
    <location>
        <begin position="152"/>
        <end position="196"/>
    </location>
</feature>
<evidence type="ECO:0000256" key="1">
    <source>
        <dbReference type="SAM" id="MobiDB-lite"/>
    </source>
</evidence>
<organism evidence="2 3">
    <name type="scientific">Luteolibacter luteus</name>
    <dbReference type="NCBI Taxonomy" id="2728835"/>
    <lineage>
        <taxon>Bacteria</taxon>
        <taxon>Pseudomonadati</taxon>
        <taxon>Verrucomicrobiota</taxon>
        <taxon>Verrucomicrobiia</taxon>
        <taxon>Verrucomicrobiales</taxon>
        <taxon>Verrucomicrobiaceae</taxon>
        <taxon>Luteolibacter</taxon>
    </lineage>
</organism>
<sequence length="196" mass="20228">MKIPYLLLIGASVAFISCKDESATPGQAGASAKKKSSSALSGLSSNSPNEVKAGEGKSAERPKITKKPSVAQPAAGQPGKVISPNTGELVDVSGRNPGDLVDDPKYPGDESKQFEVPKDVEKQPLPVARAVPGKPGFVTSPYNDKVIDVTGLPPGSLVADPTYPSSEKKHFRIPPESQEPESGANDSGAPATPEGE</sequence>
<feature type="compositionally biased region" description="Basic and acidic residues" evidence="1">
    <location>
        <begin position="102"/>
        <end position="114"/>
    </location>
</feature>
<keyword evidence="3" id="KW-1185">Reference proteome</keyword>
<dbReference type="AlphaFoldDB" id="A0A858RNM1"/>
<evidence type="ECO:0000313" key="2">
    <source>
        <dbReference type="EMBL" id="QJE98201.1"/>
    </source>
</evidence>
<gene>
    <name evidence="2" type="ORF">HHL09_21225</name>
</gene>
<evidence type="ECO:0000313" key="3">
    <source>
        <dbReference type="Proteomes" id="UP000501812"/>
    </source>
</evidence>
<dbReference type="EMBL" id="CP051774">
    <property type="protein sequence ID" value="QJE98201.1"/>
    <property type="molecule type" value="Genomic_DNA"/>
</dbReference>
<dbReference type="KEGG" id="luo:HHL09_21225"/>
<protein>
    <recommendedName>
        <fullName evidence="4">Lipoprotein</fullName>
    </recommendedName>
</protein>
<proteinExistence type="predicted"/>